<gene>
    <name evidence="1" type="ORF">APZ42_009401</name>
</gene>
<sequence length="86" mass="9789">PETTTNSLFRLTAPFAVSQTPSYETVPFCILYQAPIHCVFISHMDCIPTPFRQRSLSHSSNKPHFIVFSPAVLTTFQHFSETVHFC</sequence>
<organism evidence="1 2">
    <name type="scientific">Daphnia magna</name>
    <dbReference type="NCBI Taxonomy" id="35525"/>
    <lineage>
        <taxon>Eukaryota</taxon>
        <taxon>Metazoa</taxon>
        <taxon>Ecdysozoa</taxon>
        <taxon>Arthropoda</taxon>
        <taxon>Crustacea</taxon>
        <taxon>Branchiopoda</taxon>
        <taxon>Diplostraca</taxon>
        <taxon>Cladocera</taxon>
        <taxon>Anomopoda</taxon>
        <taxon>Daphniidae</taxon>
        <taxon>Daphnia</taxon>
    </lineage>
</organism>
<name>A0A164E193_9CRUS</name>
<feature type="non-terminal residue" evidence="1">
    <location>
        <position position="1"/>
    </location>
</feature>
<dbReference type="Proteomes" id="UP000076858">
    <property type="component" value="Unassembled WGS sequence"/>
</dbReference>
<dbReference type="AlphaFoldDB" id="A0A164E193"/>
<dbReference type="EMBL" id="LRGB01025320">
    <property type="protein sequence ID" value="KZR96325.1"/>
    <property type="molecule type" value="Genomic_DNA"/>
</dbReference>
<evidence type="ECO:0000313" key="1">
    <source>
        <dbReference type="EMBL" id="KZR96325.1"/>
    </source>
</evidence>
<keyword evidence="2" id="KW-1185">Reference proteome</keyword>
<reference evidence="1 2" key="1">
    <citation type="submission" date="2016-03" db="EMBL/GenBank/DDBJ databases">
        <title>EvidentialGene: Evidence-directed Construction of Genes on Genomes.</title>
        <authorList>
            <person name="Gilbert D.G."/>
            <person name="Choi J.-H."/>
            <person name="Mockaitis K."/>
            <person name="Colbourne J."/>
            <person name="Pfrender M."/>
        </authorList>
    </citation>
    <scope>NUCLEOTIDE SEQUENCE [LARGE SCALE GENOMIC DNA]</scope>
    <source>
        <strain evidence="1 2">Xinb3</strain>
        <tissue evidence="1">Complete organism</tissue>
    </source>
</reference>
<proteinExistence type="predicted"/>
<feature type="non-terminal residue" evidence="1">
    <location>
        <position position="86"/>
    </location>
</feature>
<protein>
    <submittedName>
        <fullName evidence="1">Uncharacterized protein</fullName>
    </submittedName>
</protein>
<evidence type="ECO:0000313" key="2">
    <source>
        <dbReference type="Proteomes" id="UP000076858"/>
    </source>
</evidence>
<accession>A0A164E193</accession>
<comment type="caution">
    <text evidence="1">The sequence shown here is derived from an EMBL/GenBank/DDBJ whole genome shotgun (WGS) entry which is preliminary data.</text>
</comment>